<dbReference type="GO" id="GO:0061665">
    <property type="term" value="F:SUMO ligase activity"/>
    <property type="evidence" value="ECO:0007669"/>
    <property type="project" value="TreeGrafter"/>
</dbReference>
<keyword evidence="8" id="KW-0862">Zinc</keyword>
<accession>A0A3P3YL25</accession>
<evidence type="ECO:0000256" key="6">
    <source>
        <dbReference type="ARBA" id="ARBA00022771"/>
    </source>
</evidence>
<feature type="domain" description="SP-RING-type" evidence="10">
    <location>
        <begin position="156"/>
        <end position="211"/>
    </location>
</feature>
<evidence type="ECO:0000256" key="5">
    <source>
        <dbReference type="ARBA" id="ARBA00022723"/>
    </source>
</evidence>
<dbReference type="PANTHER" id="PTHR21330:SF1">
    <property type="entry name" value="E3 SUMO-PROTEIN LIGASE NSE2"/>
    <property type="match status" value="1"/>
</dbReference>
<evidence type="ECO:0000313" key="12">
    <source>
        <dbReference type="Proteomes" id="UP000290189"/>
    </source>
</evidence>
<evidence type="ECO:0000313" key="11">
    <source>
        <dbReference type="EMBL" id="SPR00887.1"/>
    </source>
</evidence>
<evidence type="ECO:0000259" key="10">
    <source>
        <dbReference type="Pfam" id="PF11789"/>
    </source>
</evidence>
<comment type="similarity">
    <text evidence="3">Belongs to the NSE2 family.</text>
</comment>
<dbReference type="EMBL" id="OVEO01000015">
    <property type="protein sequence ID" value="SPR00887.1"/>
    <property type="molecule type" value="Genomic_DNA"/>
</dbReference>
<name>A0A3P3YL25_PLABS</name>
<evidence type="ECO:0000256" key="1">
    <source>
        <dbReference type="ARBA" id="ARBA00004123"/>
    </source>
</evidence>
<keyword evidence="11" id="KW-0496">Mitochondrion</keyword>
<dbReference type="Proteomes" id="UP000290189">
    <property type="component" value="Unassembled WGS sequence"/>
</dbReference>
<protein>
    <recommendedName>
        <fullName evidence="10">SP-RING-type domain-containing protein</fullName>
    </recommendedName>
</protein>
<dbReference type="Pfam" id="PF11789">
    <property type="entry name" value="zf-Nse"/>
    <property type="match status" value="1"/>
</dbReference>
<evidence type="ECO:0000256" key="3">
    <source>
        <dbReference type="ARBA" id="ARBA00008212"/>
    </source>
</evidence>
<keyword evidence="7" id="KW-0833">Ubl conjugation pathway</keyword>
<organism evidence="11 12">
    <name type="scientific">Plasmodiophora brassicae</name>
    <name type="common">Clubroot disease agent</name>
    <dbReference type="NCBI Taxonomy" id="37360"/>
    <lineage>
        <taxon>Eukaryota</taxon>
        <taxon>Sar</taxon>
        <taxon>Rhizaria</taxon>
        <taxon>Endomyxa</taxon>
        <taxon>Phytomyxea</taxon>
        <taxon>Plasmodiophorida</taxon>
        <taxon>Plasmodiophoridae</taxon>
        <taxon>Plasmodiophora</taxon>
    </lineage>
</organism>
<comment type="pathway">
    <text evidence="2">Protein modification; protein sumoylation.</text>
</comment>
<proteinExistence type="inferred from homology"/>
<dbReference type="InterPro" id="IPR004181">
    <property type="entry name" value="Znf_MIZ"/>
</dbReference>
<dbReference type="GO" id="GO:0016925">
    <property type="term" value="P:protein sumoylation"/>
    <property type="evidence" value="ECO:0007669"/>
    <property type="project" value="UniProtKB-UniPathway"/>
</dbReference>
<dbReference type="GO" id="GO:0000724">
    <property type="term" value="P:double-strand break repair via homologous recombination"/>
    <property type="evidence" value="ECO:0007669"/>
    <property type="project" value="InterPro"/>
</dbReference>
<keyword evidence="6" id="KW-0863">Zinc-finger</keyword>
<sequence length="247" mass="27211">MASFDTSVLVDALDTQGVHLSQRSFSDLLHHIDEVAVTAERLEAGADAVDQLRQAYADVFAVQQHCTTRMGALDRLKAAVRVAPGEQFTDEAHPFDWAGAVARAHDECAATARADLDKERDTALDCFDEYVWNVHHSGERRVRTRRGDHDDDDDDDDVIAGDITYTKCPFTQGPLTNPFKSRLCGHVVSERGLQMMFGGRAAAVKCPVSGCRKHVTRSDFAKDLLTELAVRRQQRAASQASNALDLS</sequence>
<dbReference type="CDD" id="cd16651">
    <property type="entry name" value="SPL-RING_NSE2"/>
    <property type="match status" value="1"/>
</dbReference>
<dbReference type="PANTHER" id="PTHR21330">
    <property type="entry name" value="E3 SUMO-PROTEIN LIGASE NSE2"/>
    <property type="match status" value="1"/>
</dbReference>
<keyword evidence="5" id="KW-0479">Metal-binding</keyword>
<evidence type="ECO:0000256" key="8">
    <source>
        <dbReference type="ARBA" id="ARBA00022833"/>
    </source>
</evidence>
<dbReference type="AlphaFoldDB" id="A0A3P3YL25"/>
<dbReference type="InterPro" id="IPR026846">
    <property type="entry name" value="Nse2(Mms21)"/>
</dbReference>
<dbReference type="GO" id="GO:0030915">
    <property type="term" value="C:Smc5-Smc6 complex"/>
    <property type="evidence" value="ECO:0007669"/>
    <property type="project" value="InterPro"/>
</dbReference>
<keyword evidence="9" id="KW-0539">Nucleus</keyword>
<evidence type="ECO:0000256" key="4">
    <source>
        <dbReference type="ARBA" id="ARBA00022679"/>
    </source>
</evidence>
<evidence type="ECO:0000256" key="9">
    <source>
        <dbReference type="ARBA" id="ARBA00023242"/>
    </source>
</evidence>
<dbReference type="UniPathway" id="UPA00886"/>
<comment type="subcellular location">
    <subcellularLocation>
        <location evidence="1">Nucleus</location>
    </subcellularLocation>
</comment>
<dbReference type="InterPro" id="IPR013083">
    <property type="entry name" value="Znf_RING/FYVE/PHD"/>
</dbReference>
<keyword evidence="4" id="KW-0808">Transferase</keyword>
<dbReference type="Gene3D" id="3.30.40.10">
    <property type="entry name" value="Zinc/RING finger domain, C3HC4 (zinc finger)"/>
    <property type="match status" value="1"/>
</dbReference>
<evidence type="ECO:0000256" key="2">
    <source>
        <dbReference type="ARBA" id="ARBA00004718"/>
    </source>
</evidence>
<dbReference type="GO" id="GO:0008270">
    <property type="term" value="F:zinc ion binding"/>
    <property type="evidence" value="ECO:0007669"/>
    <property type="project" value="UniProtKB-KW"/>
</dbReference>
<evidence type="ECO:0000256" key="7">
    <source>
        <dbReference type="ARBA" id="ARBA00022786"/>
    </source>
</evidence>
<gene>
    <name evidence="11" type="ORF">PLBR_LOCUS8102</name>
</gene>
<reference evidence="11 12" key="1">
    <citation type="submission" date="2018-03" db="EMBL/GenBank/DDBJ databases">
        <authorList>
            <person name="Fogelqvist J."/>
        </authorList>
    </citation>
    <scope>NUCLEOTIDE SEQUENCE [LARGE SCALE GENOMIC DNA]</scope>
</reference>
<dbReference type="GO" id="GO:0005634">
    <property type="term" value="C:nucleus"/>
    <property type="evidence" value="ECO:0007669"/>
    <property type="project" value="UniProtKB-SubCell"/>
</dbReference>
<geneLocation type="mitochondrion" evidence="11"/>